<dbReference type="Pfam" id="PF03264">
    <property type="entry name" value="Cytochrom_NNT"/>
    <property type="match status" value="1"/>
</dbReference>
<evidence type="ECO:0000256" key="9">
    <source>
        <dbReference type="ARBA" id="ARBA00022989"/>
    </source>
</evidence>
<dbReference type="PANTHER" id="PTHR30333:SF1">
    <property type="entry name" value="CYTOCHROME C-TYPE PROTEIN NAPC"/>
    <property type="match status" value="1"/>
</dbReference>
<comment type="caution">
    <text evidence="14">The sequence shown here is derived from an EMBL/GenBank/DDBJ whole genome shotgun (WGS) entry which is preliminary data.</text>
</comment>
<evidence type="ECO:0000256" key="11">
    <source>
        <dbReference type="ARBA" id="ARBA00023136"/>
    </source>
</evidence>
<dbReference type="EMBL" id="JAGQHS010000006">
    <property type="protein sequence ID" value="MCA9754609.1"/>
    <property type="molecule type" value="Genomic_DNA"/>
</dbReference>
<keyword evidence="6 12" id="KW-0812">Transmembrane</keyword>
<evidence type="ECO:0000256" key="6">
    <source>
        <dbReference type="ARBA" id="ARBA00022692"/>
    </source>
</evidence>
<evidence type="ECO:0000256" key="3">
    <source>
        <dbReference type="ARBA" id="ARBA00022448"/>
    </source>
</evidence>
<dbReference type="Gene3D" id="1.10.3820.10">
    <property type="entry name" value="Di-heme elbow motif domain"/>
    <property type="match status" value="1"/>
</dbReference>
<evidence type="ECO:0000313" key="15">
    <source>
        <dbReference type="Proteomes" id="UP000739538"/>
    </source>
</evidence>
<evidence type="ECO:0000256" key="4">
    <source>
        <dbReference type="ARBA" id="ARBA00022475"/>
    </source>
</evidence>
<evidence type="ECO:0000256" key="8">
    <source>
        <dbReference type="ARBA" id="ARBA00022982"/>
    </source>
</evidence>
<reference evidence="14" key="2">
    <citation type="journal article" date="2021" name="Microbiome">
        <title>Successional dynamics and alternative stable states in a saline activated sludge microbial community over 9 years.</title>
        <authorList>
            <person name="Wang Y."/>
            <person name="Ye J."/>
            <person name="Ju F."/>
            <person name="Liu L."/>
            <person name="Boyd J.A."/>
            <person name="Deng Y."/>
            <person name="Parks D.H."/>
            <person name="Jiang X."/>
            <person name="Yin X."/>
            <person name="Woodcroft B.J."/>
            <person name="Tyson G.W."/>
            <person name="Hugenholtz P."/>
            <person name="Polz M.F."/>
            <person name="Zhang T."/>
        </authorList>
    </citation>
    <scope>NUCLEOTIDE SEQUENCE</scope>
    <source>
        <strain evidence="14">HKST-UBA02</strain>
    </source>
</reference>
<evidence type="ECO:0000256" key="10">
    <source>
        <dbReference type="ARBA" id="ARBA00023004"/>
    </source>
</evidence>
<dbReference type="GO" id="GO:0009061">
    <property type="term" value="P:anaerobic respiration"/>
    <property type="evidence" value="ECO:0007669"/>
    <property type="project" value="TreeGrafter"/>
</dbReference>
<dbReference type="InterPro" id="IPR005126">
    <property type="entry name" value="NapC/NirT_cyt_c_N"/>
</dbReference>
<evidence type="ECO:0000313" key="14">
    <source>
        <dbReference type="EMBL" id="MCA9754609.1"/>
    </source>
</evidence>
<feature type="transmembrane region" description="Helical" evidence="12">
    <location>
        <begin position="45"/>
        <end position="68"/>
    </location>
</feature>
<feature type="domain" description="NapC/NirT cytochrome c N-terminal" evidence="13">
    <location>
        <begin position="94"/>
        <end position="184"/>
    </location>
</feature>
<protein>
    <submittedName>
        <fullName evidence="14">NapC/NirT family cytochrome c</fullName>
    </submittedName>
</protein>
<evidence type="ECO:0000256" key="1">
    <source>
        <dbReference type="ARBA" id="ARBA00004236"/>
    </source>
</evidence>
<dbReference type="AlphaFoldDB" id="A0A956SCP2"/>
<dbReference type="SUPFAM" id="SSF48695">
    <property type="entry name" value="Multiheme cytochromes"/>
    <property type="match status" value="1"/>
</dbReference>
<comment type="similarity">
    <text evidence="2">Belongs to the NapC/NirT/NrfH family.</text>
</comment>
<comment type="subcellular location">
    <subcellularLocation>
        <location evidence="1">Cell membrane</location>
    </subcellularLocation>
</comment>
<evidence type="ECO:0000259" key="13">
    <source>
        <dbReference type="Pfam" id="PF03264"/>
    </source>
</evidence>
<evidence type="ECO:0000256" key="12">
    <source>
        <dbReference type="SAM" id="Phobius"/>
    </source>
</evidence>
<keyword evidence="10" id="KW-0408">Iron</keyword>
<dbReference type="GO" id="GO:0009055">
    <property type="term" value="F:electron transfer activity"/>
    <property type="evidence" value="ECO:0007669"/>
    <property type="project" value="TreeGrafter"/>
</dbReference>
<keyword evidence="11 12" id="KW-0472">Membrane</keyword>
<organism evidence="14 15">
    <name type="scientific">Eiseniibacteriota bacterium</name>
    <dbReference type="NCBI Taxonomy" id="2212470"/>
    <lineage>
        <taxon>Bacteria</taxon>
        <taxon>Candidatus Eiseniibacteriota</taxon>
    </lineage>
</organism>
<keyword evidence="5" id="KW-0349">Heme</keyword>
<keyword evidence="3" id="KW-0813">Transport</keyword>
<dbReference type="GO" id="GO:0046872">
    <property type="term" value="F:metal ion binding"/>
    <property type="evidence" value="ECO:0007669"/>
    <property type="project" value="UniProtKB-KW"/>
</dbReference>
<keyword evidence="8" id="KW-0249">Electron transport</keyword>
<evidence type="ECO:0000256" key="7">
    <source>
        <dbReference type="ARBA" id="ARBA00022723"/>
    </source>
</evidence>
<keyword evidence="4" id="KW-1003">Cell membrane</keyword>
<gene>
    <name evidence="14" type="ORF">KDA27_02315</name>
</gene>
<name>A0A956SCP2_UNCEI</name>
<dbReference type="InterPro" id="IPR038266">
    <property type="entry name" value="NapC/NirT_cytc_sf"/>
</dbReference>
<dbReference type="GO" id="GO:0005886">
    <property type="term" value="C:plasma membrane"/>
    <property type="evidence" value="ECO:0007669"/>
    <property type="project" value="UniProtKB-SubCell"/>
</dbReference>
<dbReference type="PANTHER" id="PTHR30333">
    <property type="entry name" value="CYTOCHROME C-TYPE PROTEIN"/>
    <property type="match status" value="1"/>
</dbReference>
<evidence type="ECO:0000256" key="2">
    <source>
        <dbReference type="ARBA" id="ARBA00007395"/>
    </source>
</evidence>
<feature type="transmembrane region" description="Helical" evidence="12">
    <location>
        <begin position="97"/>
        <end position="119"/>
    </location>
</feature>
<dbReference type="Proteomes" id="UP000739538">
    <property type="component" value="Unassembled WGS sequence"/>
</dbReference>
<proteinExistence type="inferred from homology"/>
<dbReference type="InterPro" id="IPR036280">
    <property type="entry name" value="Multihaem_cyt_sf"/>
</dbReference>
<sequence length="513" mass="57323">MANTKLPSTFYNLLSLIGAALALFGAAAMLILYVLDAFGTQNNPYLGIFIFVIFPGLLLLGLILIPVGMRIENRRRQRGQTAPIVVDLGKTSHRNALVVFVVGTSIFLLLTTLGLYGGYEYTESVEFCGEVCHQVMEPEFVAFQNSAHAKVECVHCHIGNGVDWYVKSKLSGARQVFKTALNTYPRPIETPIVNLRPAREICEECHWPGKFFASKEEVWDYYMSDEANSHYQLRVLMHIGGDAGHGEPTGSHWHVSADNHMTYVAKDGEREEFEQVTWYANGEPVVYSKNGKALPDSVMAQKEADGLVRVMDCIDCHTRPAHNYRSPLHTVNDAMSNGQIDPSIPWIKRAAVMALSQEYFTSEGARDSIRTGISEYYEEKGLEAPEEAIEVVQDIYENNYFPHMRVRWDRYPDHIGHMIFTGCFRCHGSELETADGRTIPNDCNTCHTIIAQGFTPLTENTIALGGLDFVHPVDIDGAEREMPCTDCHVGDDSNFPDEADAGDLQKAEVLEED</sequence>
<keyword evidence="7" id="KW-0479">Metal-binding</keyword>
<keyword evidence="9 12" id="KW-1133">Transmembrane helix</keyword>
<feature type="transmembrane region" description="Helical" evidence="12">
    <location>
        <begin position="12"/>
        <end position="33"/>
    </location>
</feature>
<dbReference type="InterPro" id="IPR051174">
    <property type="entry name" value="Cytochrome_c-type_ET"/>
</dbReference>
<accession>A0A956SCP2</accession>
<evidence type="ECO:0000256" key="5">
    <source>
        <dbReference type="ARBA" id="ARBA00022617"/>
    </source>
</evidence>
<reference evidence="14" key="1">
    <citation type="submission" date="2020-04" db="EMBL/GenBank/DDBJ databases">
        <authorList>
            <person name="Zhang T."/>
        </authorList>
    </citation>
    <scope>NUCLEOTIDE SEQUENCE</scope>
    <source>
        <strain evidence="14">HKST-UBA02</strain>
    </source>
</reference>